<gene>
    <name evidence="1" type="ORF">GO493_03375</name>
</gene>
<protein>
    <submittedName>
        <fullName evidence="1">Uncharacterized protein</fullName>
    </submittedName>
</protein>
<reference evidence="1 2" key="1">
    <citation type="submission" date="2019-12" db="EMBL/GenBank/DDBJ databases">
        <title>Chitinophaga sp. strain ysch24 (GDMCC 1.1355), whole genome shotgun sequence.</title>
        <authorList>
            <person name="Zhang X."/>
        </authorList>
    </citation>
    <scope>NUCLEOTIDE SEQUENCE [LARGE SCALE GENOMIC DNA]</scope>
    <source>
        <strain evidence="2">ysch24</strain>
    </source>
</reference>
<keyword evidence="2" id="KW-1185">Reference proteome</keyword>
<name>A0A7K1TYW4_9BACT</name>
<dbReference type="Proteomes" id="UP000461730">
    <property type="component" value="Unassembled WGS sequence"/>
</dbReference>
<dbReference type="EMBL" id="WRXN01000001">
    <property type="protein sequence ID" value="MVT07288.1"/>
    <property type="molecule type" value="Genomic_DNA"/>
</dbReference>
<dbReference type="RefSeq" id="WP_157304691.1">
    <property type="nucleotide sequence ID" value="NZ_WRXN01000001.1"/>
</dbReference>
<comment type="caution">
    <text evidence="1">The sequence shown here is derived from an EMBL/GenBank/DDBJ whole genome shotgun (WGS) entry which is preliminary data.</text>
</comment>
<dbReference type="AlphaFoldDB" id="A0A7K1TYW4"/>
<accession>A0A7K1TYW4</accession>
<proteinExistence type="predicted"/>
<evidence type="ECO:0000313" key="1">
    <source>
        <dbReference type="EMBL" id="MVT07288.1"/>
    </source>
</evidence>
<organism evidence="1 2">
    <name type="scientific">Chitinophaga tropicalis</name>
    <dbReference type="NCBI Taxonomy" id="2683588"/>
    <lineage>
        <taxon>Bacteria</taxon>
        <taxon>Pseudomonadati</taxon>
        <taxon>Bacteroidota</taxon>
        <taxon>Chitinophagia</taxon>
        <taxon>Chitinophagales</taxon>
        <taxon>Chitinophagaceae</taxon>
        <taxon>Chitinophaga</taxon>
    </lineage>
</organism>
<sequence length="79" mass="8956">MRSLIAFIACTSFIVWAHSCEKRIVGVRAYAHHPVPVPEGFSQKAPDFQQRQVLFAHQPKPVKVDALSVSDPGRLEFRR</sequence>
<evidence type="ECO:0000313" key="2">
    <source>
        <dbReference type="Proteomes" id="UP000461730"/>
    </source>
</evidence>